<sequence>MSNKLKHLEEINLHLESQAKETQKLFKTIVDSTLDLIWTIDANEKYTFLNQSWLSYTGQSLAEGLKENWRDRIHPEDLAECVEVYNSALKKCQGFKIEYRLRRFDDSYRTILNTAVRQHNEEGEFAGLLCSCSDITQRKITELKIAKQVQVERILTDIIQDIHSSLDIDLILQTATEKVNQYLSADRIFITKIINKNQLTLLFESEGGSFFTGCDLTKAKQLPNKDLIDNFTKLSQGEIIAANNISLTTMINIDSYDLPRASFALLLVPIIANQKLWGLVCVEQYLPPRSWELDEIKLLKQVAIQLGVAIKQSEMYRELEQLAVIDGLTKIANRRKFDRYLATEWKRLTREKNPLSLILCDIDYFKLYNDTYGHQAGDLCLQKVAQAISKALKRPADLVARYGGEEFAVILPNTEIGGAISLAEQIRLQVQSLKIPHINSPVDLYITLSFGVSSSIPSSGLGFYTLVAAADKGLYQAKELGRNRVVKFDLNEF</sequence>
<dbReference type="FunFam" id="3.30.70.270:FF:000001">
    <property type="entry name" value="Diguanylate cyclase domain protein"/>
    <property type="match status" value="1"/>
</dbReference>
<dbReference type="SUPFAM" id="SSF55073">
    <property type="entry name" value="Nucleotide cyclase"/>
    <property type="match status" value="1"/>
</dbReference>
<dbReference type="InterPro" id="IPR003018">
    <property type="entry name" value="GAF"/>
</dbReference>
<evidence type="ECO:0000313" key="5">
    <source>
        <dbReference type="EMBL" id="MCC0179790.1"/>
    </source>
</evidence>
<dbReference type="RefSeq" id="WP_229642890.1">
    <property type="nucleotide sequence ID" value="NZ_JADWDC010000114.1"/>
</dbReference>
<comment type="caution">
    <text evidence="5">The sequence shown here is derived from an EMBL/GenBank/DDBJ whole genome shotgun (WGS) entry which is preliminary data.</text>
</comment>
<feature type="domain" description="GGDEF" evidence="4">
    <location>
        <begin position="353"/>
        <end position="490"/>
    </location>
</feature>
<dbReference type="InterPro" id="IPR013655">
    <property type="entry name" value="PAS_fold_3"/>
</dbReference>
<dbReference type="InterPro" id="IPR016132">
    <property type="entry name" value="Phyto_chromo_attachment"/>
</dbReference>
<evidence type="ECO:0000259" key="4">
    <source>
        <dbReference type="PROSITE" id="PS50887"/>
    </source>
</evidence>
<dbReference type="SUPFAM" id="SSF55785">
    <property type="entry name" value="PYP-like sensor domain (PAS domain)"/>
    <property type="match status" value="1"/>
</dbReference>
<dbReference type="Pfam" id="PF00990">
    <property type="entry name" value="GGDEF"/>
    <property type="match status" value="1"/>
</dbReference>
<dbReference type="PROSITE" id="PS50113">
    <property type="entry name" value="PAC"/>
    <property type="match status" value="1"/>
</dbReference>
<dbReference type="SMART" id="SM00091">
    <property type="entry name" value="PAS"/>
    <property type="match status" value="1"/>
</dbReference>
<dbReference type="FunFam" id="3.30.450.20:FF:000099">
    <property type="entry name" value="Sensory box sensor histidine kinase"/>
    <property type="match status" value="1"/>
</dbReference>
<dbReference type="SUPFAM" id="SSF55781">
    <property type="entry name" value="GAF domain-like"/>
    <property type="match status" value="1"/>
</dbReference>
<dbReference type="InterPro" id="IPR000700">
    <property type="entry name" value="PAS-assoc_C"/>
</dbReference>
<keyword evidence="6" id="KW-1185">Reference proteome</keyword>
<accession>A0A964BUL2</accession>
<evidence type="ECO:0000259" key="3">
    <source>
        <dbReference type="PROSITE" id="PS50113"/>
    </source>
</evidence>
<dbReference type="InterPro" id="IPR029016">
    <property type="entry name" value="GAF-like_dom_sf"/>
</dbReference>
<dbReference type="SMART" id="SM00267">
    <property type="entry name" value="GGDEF"/>
    <property type="match status" value="1"/>
</dbReference>
<feature type="domain" description="PAC" evidence="3">
    <location>
        <begin position="95"/>
        <end position="147"/>
    </location>
</feature>
<proteinExistence type="predicted"/>
<dbReference type="PANTHER" id="PTHR45138:SF9">
    <property type="entry name" value="DIGUANYLATE CYCLASE DGCM-RELATED"/>
    <property type="match status" value="1"/>
</dbReference>
<dbReference type="AlphaFoldDB" id="A0A964BUL2"/>
<evidence type="ECO:0000259" key="2">
    <source>
        <dbReference type="PROSITE" id="PS50112"/>
    </source>
</evidence>
<name>A0A964BUL2_9CYAN</name>
<dbReference type="EMBL" id="JADWDC010000114">
    <property type="protein sequence ID" value="MCC0179790.1"/>
    <property type="molecule type" value="Genomic_DNA"/>
</dbReference>
<dbReference type="NCBIfam" id="TIGR00229">
    <property type="entry name" value="sensory_box"/>
    <property type="match status" value="1"/>
</dbReference>
<organism evidence="5 6">
    <name type="scientific">Waterburya agarophytonicola KI4</name>
    <dbReference type="NCBI Taxonomy" id="2874699"/>
    <lineage>
        <taxon>Bacteria</taxon>
        <taxon>Bacillati</taxon>
        <taxon>Cyanobacteriota</taxon>
        <taxon>Cyanophyceae</taxon>
        <taxon>Pleurocapsales</taxon>
        <taxon>Hyellaceae</taxon>
        <taxon>Waterburya</taxon>
        <taxon>Waterburya agarophytonicola</taxon>
    </lineage>
</organism>
<dbReference type="InterPro" id="IPR000160">
    <property type="entry name" value="GGDEF_dom"/>
</dbReference>
<dbReference type="Gene3D" id="3.30.450.20">
    <property type="entry name" value="PAS domain"/>
    <property type="match status" value="1"/>
</dbReference>
<dbReference type="PROSITE" id="PS50046">
    <property type="entry name" value="PHYTOCHROME_2"/>
    <property type="match status" value="1"/>
</dbReference>
<dbReference type="PROSITE" id="PS50887">
    <property type="entry name" value="GGDEF"/>
    <property type="match status" value="1"/>
</dbReference>
<dbReference type="GO" id="GO:1902201">
    <property type="term" value="P:negative regulation of bacterial-type flagellum-dependent cell motility"/>
    <property type="evidence" value="ECO:0007669"/>
    <property type="project" value="TreeGrafter"/>
</dbReference>
<dbReference type="InterPro" id="IPR000014">
    <property type="entry name" value="PAS"/>
</dbReference>
<dbReference type="InterPro" id="IPR029787">
    <property type="entry name" value="Nucleotide_cyclase"/>
</dbReference>
<dbReference type="Proteomes" id="UP000729733">
    <property type="component" value="Unassembled WGS sequence"/>
</dbReference>
<dbReference type="InterPro" id="IPR035965">
    <property type="entry name" value="PAS-like_dom_sf"/>
</dbReference>
<dbReference type="CDD" id="cd00130">
    <property type="entry name" value="PAS"/>
    <property type="match status" value="1"/>
</dbReference>
<dbReference type="SMART" id="SM00065">
    <property type="entry name" value="GAF"/>
    <property type="match status" value="1"/>
</dbReference>
<dbReference type="InterPro" id="IPR050469">
    <property type="entry name" value="Diguanylate_Cyclase"/>
</dbReference>
<reference evidence="5" key="1">
    <citation type="journal article" date="2021" name="Antonie Van Leeuwenhoek">
        <title>Draft genome and description of Waterburya agarophytonicola gen. nov. sp. nov. (Pleurocapsales, Cyanobacteria): a seaweed symbiont.</title>
        <authorList>
            <person name="Bonthond G."/>
            <person name="Shalygin S."/>
            <person name="Bayer T."/>
            <person name="Weinberger F."/>
        </authorList>
    </citation>
    <scope>NUCLEOTIDE SEQUENCE</scope>
    <source>
        <strain evidence="5">KI4</strain>
    </source>
</reference>
<gene>
    <name evidence="5" type="ORF">I4641_22880</name>
</gene>
<dbReference type="PROSITE" id="PS50112">
    <property type="entry name" value="PAS"/>
    <property type="match status" value="1"/>
</dbReference>
<feature type="domain" description="Phytochrome chromophore attachment site" evidence="1">
    <location>
        <begin position="167"/>
        <end position="305"/>
    </location>
</feature>
<dbReference type="GO" id="GO:0043709">
    <property type="term" value="P:cell adhesion involved in single-species biofilm formation"/>
    <property type="evidence" value="ECO:0007669"/>
    <property type="project" value="TreeGrafter"/>
</dbReference>
<dbReference type="NCBIfam" id="TIGR00254">
    <property type="entry name" value="GGDEF"/>
    <property type="match status" value="1"/>
</dbReference>
<dbReference type="PANTHER" id="PTHR45138">
    <property type="entry name" value="REGULATORY COMPONENTS OF SENSORY TRANSDUCTION SYSTEM"/>
    <property type="match status" value="1"/>
</dbReference>
<dbReference type="GO" id="GO:0052621">
    <property type="term" value="F:diguanylate cyclase activity"/>
    <property type="evidence" value="ECO:0007669"/>
    <property type="project" value="TreeGrafter"/>
</dbReference>
<dbReference type="SMART" id="SM00086">
    <property type="entry name" value="PAC"/>
    <property type="match status" value="1"/>
</dbReference>
<protein>
    <submittedName>
        <fullName evidence="5">Diguanylate cyclase</fullName>
    </submittedName>
</protein>
<feature type="domain" description="PAS" evidence="2">
    <location>
        <begin position="22"/>
        <end position="92"/>
    </location>
</feature>
<dbReference type="Pfam" id="PF01590">
    <property type="entry name" value="GAF"/>
    <property type="match status" value="1"/>
</dbReference>
<evidence type="ECO:0000259" key="1">
    <source>
        <dbReference type="PROSITE" id="PS50046"/>
    </source>
</evidence>
<dbReference type="InterPro" id="IPR001610">
    <property type="entry name" value="PAC"/>
</dbReference>
<evidence type="ECO:0000313" key="6">
    <source>
        <dbReference type="Proteomes" id="UP000729733"/>
    </source>
</evidence>
<dbReference type="Gene3D" id="3.30.450.40">
    <property type="match status" value="1"/>
</dbReference>
<dbReference type="CDD" id="cd01949">
    <property type="entry name" value="GGDEF"/>
    <property type="match status" value="1"/>
</dbReference>
<dbReference type="Pfam" id="PF08447">
    <property type="entry name" value="PAS_3"/>
    <property type="match status" value="1"/>
</dbReference>
<dbReference type="GO" id="GO:0005886">
    <property type="term" value="C:plasma membrane"/>
    <property type="evidence" value="ECO:0007669"/>
    <property type="project" value="TreeGrafter"/>
</dbReference>
<dbReference type="Gene3D" id="3.30.70.270">
    <property type="match status" value="1"/>
</dbReference>
<dbReference type="InterPro" id="IPR043128">
    <property type="entry name" value="Rev_trsase/Diguanyl_cyclase"/>
</dbReference>